<name>A0A6P8WI42_DROAB</name>
<dbReference type="Proteomes" id="UP000515160">
    <property type="component" value="Chromosome 3"/>
</dbReference>
<feature type="chain" id="PRO_5028485469" evidence="2">
    <location>
        <begin position="23"/>
        <end position="134"/>
    </location>
</feature>
<keyword evidence="3" id="KW-1185">Reference proteome</keyword>
<sequence length="134" mass="14572">MIRWNAIFLLLIINLVCGMCRSLSADMKIESSENQTVANYEIVPQGDDDPSLTGLIDLVFTEARSLFDDMKTESSNSQDMDHIVELGVNASSEDKPVATRTFFEGPTPSTSTNETTTEPSDFRLAGACLKACAG</sequence>
<feature type="signal peptide" evidence="2">
    <location>
        <begin position="1"/>
        <end position="22"/>
    </location>
</feature>
<proteinExistence type="predicted"/>
<evidence type="ECO:0000313" key="4">
    <source>
        <dbReference type="RefSeq" id="XP_034103366.1"/>
    </source>
</evidence>
<evidence type="ECO:0000256" key="1">
    <source>
        <dbReference type="SAM" id="MobiDB-lite"/>
    </source>
</evidence>
<feature type="region of interest" description="Disordered" evidence="1">
    <location>
        <begin position="99"/>
        <end position="119"/>
    </location>
</feature>
<protein>
    <submittedName>
        <fullName evidence="4">Uncharacterized protein LOC117567460</fullName>
    </submittedName>
</protein>
<keyword evidence="2" id="KW-0732">Signal</keyword>
<gene>
    <name evidence="4" type="primary">LOC117567460</name>
</gene>
<reference evidence="4" key="1">
    <citation type="submission" date="2025-08" db="UniProtKB">
        <authorList>
            <consortium name="RefSeq"/>
        </authorList>
    </citation>
    <scope>IDENTIFICATION</scope>
    <source>
        <strain evidence="4">15112-1751.03</strain>
        <tissue evidence="4">Whole Adult</tissue>
    </source>
</reference>
<dbReference type="AlphaFoldDB" id="A0A6P8WI42"/>
<evidence type="ECO:0000313" key="3">
    <source>
        <dbReference type="Proteomes" id="UP000515160"/>
    </source>
</evidence>
<dbReference type="RefSeq" id="XP_034103366.1">
    <property type="nucleotide sequence ID" value="XM_034247475.2"/>
</dbReference>
<organism evidence="3 4">
    <name type="scientific">Drosophila albomicans</name>
    <name type="common">Fruit fly</name>
    <dbReference type="NCBI Taxonomy" id="7291"/>
    <lineage>
        <taxon>Eukaryota</taxon>
        <taxon>Metazoa</taxon>
        <taxon>Ecdysozoa</taxon>
        <taxon>Arthropoda</taxon>
        <taxon>Hexapoda</taxon>
        <taxon>Insecta</taxon>
        <taxon>Pterygota</taxon>
        <taxon>Neoptera</taxon>
        <taxon>Endopterygota</taxon>
        <taxon>Diptera</taxon>
        <taxon>Brachycera</taxon>
        <taxon>Muscomorpha</taxon>
        <taxon>Ephydroidea</taxon>
        <taxon>Drosophilidae</taxon>
        <taxon>Drosophila</taxon>
    </lineage>
</organism>
<evidence type="ECO:0000256" key="2">
    <source>
        <dbReference type="SAM" id="SignalP"/>
    </source>
</evidence>
<accession>A0A6P8WI42</accession>
<dbReference type="GeneID" id="117567460"/>
<feature type="compositionally biased region" description="Low complexity" evidence="1">
    <location>
        <begin position="104"/>
        <end position="119"/>
    </location>
</feature>